<name>A0A9D3YEF8_DREPO</name>
<reference evidence="2" key="2">
    <citation type="submission" date="2020-11" db="EMBL/GenBank/DDBJ databases">
        <authorList>
            <person name="McCartney M.A."/>
            <person name="Auch B."/>
            <person name="Kono T."/>
            <person name="Mallez S."/>
            <person name="Becker A."/>
            <person name="Gohl D.M."/>
            <person name="Silverstein K.A.T."/>
            <person name="Koren S."/>
            <person name="Bechman K.B."/>
            <person name="Herman A."/>
            <person name="Abrahante J.E."/>
            <person name="Garbe J."/>
        </authorList>
    </citation>
    <scope>NUCLEOTIDE SEQUENCE</scope>
    <source>
        <strain evidence="2">Duluth1</strain>
        <tissue evidence="2">Whole animal</tissue>
    </source>
</reference>
<dbReference type="Proteomes" id="UP000828390">
    <property type="component" value="Unassembled WGS sequence"/>
</dbReference>
<organism evidence="2 3">
    <name type="scientific">Dreissena polymorpha</name>
    <name type="common">Zebra mussel</name>
    <name type="synonym">Mytilus polymorpha</name>
    <dbReference type="NCBI Taxonomy" id="45954"/>
    <lineage>
        <taxon>Eukaryota</taxon>
        <taxon>Metazoa</taxon>
        <taxon>Spiralia</taxon>
        <taxon>Lophotrochozoa</taxon>
        <taxon>Mollusca</taxon>
        <taxon>Bivalvia</taxon>
        <taxon>Autobranchia</taxon>
        <taxon>Heteroconchia</taxon>
        <taxon>Euheterodonta</taxon>
        <taxon>Imparidentia</taxon>
        <taxon>Neoheterodontei</taxon>
        <taxon>Myida</taxon>
        <taxon>Dreissenoidea</taxon>
        <taxon>Dreissenidae</taxon>
        <taxon>Dreissena</taxon>
    </lineage>
</organism>
<evidence type="ECO:0000256" key="1">
    <source>
        <dbReference type="SAM" id="MobiDB-lite"/>
    </source>
</evidence>
<evidence type="ECO:0000313" key="3">
    <source>
        <dbReference type="Proteomes" id="UP000828390"/>
    </source>
</evidence>
<protein>
    <submittedName>
        <fullName evidence="2">Uncharacterized protein</fullName>
    </submittedName>
</protein>
<dbReference type="EMBL" id="JAIWYP010000016">
    <property type="protein sequence ID" value="KAH3698307.1"/>
    <property type="molecule type" value="Genomic_DNA"/>
</dbReference>
<feature type="compositionally biased region" description="Low complexity" evidence="1">
    <location>
        <begin position="31"/>
        <end position="45"/>
    </location>
</feature>
<reference evidence="2" key="1">
    <citation type="journal article" date="2019" name="bioRxiv">
        <title>The Genome of the Zebra Mussel, Dreissena polymorpha: A Resource for Invasive Species Research.</title>
        <authorList>
            <person name="McCartney M.A."/>
            <person name="Auch B."/>
            <person name="Kono T."/>
            <person name="Mallez S."/>
            <person name="Zhang Y."/>
            <person name="Obille A."/>
            <person name="Becker A."/>
            <person name="Abrahante J.E."/>
            <person name="Garbe J."/>
            <person name="Badalamenti J.P."/>
            <person name="Herman A."/>
            <person name="Mangelson H."/>
            <person name="Liachko I."/>
            <person name="Sullivan S."/>
            <person name="Sone E.D."/>
            <person name="Koren S."/>
            <person name="Silverstein K.A.T."/>
            <person name="Beckman K.B."/>
            <person name="Gohl D.M."/>
        </authorList>
    </citation>
    <scope>NUCLEOTIDE SEQUENCE</scope>
    <source>
        <strain evidence="2">Duluth1</strain>
        <tissue evidence="2">Whole animal</tissue>
    </source>
</reference>
<keyword evidence="3" id="KW-1185">Reference proteome</keyword>
<accession>A0A9D3YEF8</accession>
<feature type="region of interest" description="Disordered" evidence="1">
    <location>
        <begin position="27"/>
        <end position="87"/>
    </location>
</feature>
<evidence type="ECO:0000313" key="2">
    <source>
        <dbReference type="EMBL" id="KAH3698307.1"/>
    </source>
</evidence>
<feature type="compositionally biased region" description="Polar residues" evidence="1">
    <location>
        <begin position="46"/>
        <end position="76"/>
    </location>
</feature>
<comment type="caution">
    <text evidence="2">The sequence shown here is derived from an EMBL/GenBank/DDBJ whole genome shotgun (WGS) entry which is preliminary data.</text>
</comment>
<gene>
    <name evidence="2" type="ORF">DPMN_085826</name>
</gene>
<dbReference type="AlphaFoldDB" id="A0A9D3YEF8"/>
<sequence>MMFNVFVHPFSNCSRHYTVQRARLEGANYDPTSPTTPLTSSAGTSEFVTSLVTSETNGGVDLTTSASNKSSDLHNSTSDRKSRAKGS</sequence>
<proteinExistence type="predicted"/>